<dbReference type="EMBL" id="CP111012">
    <property type="protein sequence ID" value="WAQ94663.1"/>
    <property type="molecule type" value="Genomic_DNA"/>
</dbReference>
<proteinExistence type="predicted"/>
<protein>
    <submittedName>
        <fullName evidence="2">Uncharacterized protein</fullName>
    </submittedName>
</protein>
<organism evidence="2 3">
    <name type="scientific">Mya arenaria</name>
    <name type="common">Soft-shell clam</name>
    <dbReference type="NCBI Taxonomy" id="6604"/>
    <lineage>
        <taxon>Eukaryota</taxon>
        <taxon>Metazoa</taxon>
        <taxon>Spiralia</taxon>
        <taxon>Lophotrochozoa</taxon>
        <taxon>Mollusca</taxon>
        <taxon>Bivalvia</taxon>
        <taxon>Autobranchia</taxon>
        <taxon>Heteroconchia</taxon>
        <taxon>Euheterodonta</taxon>
        <taxon>Imparidentia</taxon>
        <taxon>Neoheterodontei</taxon>
        <taxon>Myida</taxon>
        <taxon>Myoidea</taxon>
        <taxon>Myidae</taxon>
        <taxon>Mya</taxon>
    </lineage>
</organism>
<reference evidence="2" key="1">
    <citation type="submission" date="2022-11" db="EMBL/GenBank/DDBJ databases">
        <title>Centuries of genome instability and evolution in soft-shell clam transmissible cancer (bioRxiv).</title>
        <authorList>
            <person name="Hart S.F.M."/>
            <person name="Yonemitsu M.A."/>
            <person name="Giersch R.M."/>
            <person name="Beal B.F."/>
            <person name="Arriagada G."/>
            <person name="Davis B.W."/>
            <person name="Ostrander E.A."/>
            <person name="Goff S.P."/>
            <person name="Metzger M.J."/>
        </authorList>
    </citation>
    <scope>NUCLEOTIDE SEQUENCE</scope>
    <source>
        <strain evidence="2">MELC-2E11</strain>
        <tissue evidence="2">Siphon/mantle</tissue>
    </source>
</reference>
<feature type="region of interest" description="Disordered" evidence="1">
    <location>
        <begin position="69"/>
        <end position="95"/>
    </location>
</feature>
<feature type="compositionally biased region" description="Low complexity" evidence="1">
    <location>
        <begin position="72"/>
        <end position="88"/>
    </location>
</feature>
<accession>A0ABY7DF06</accession>
<dbReference type="Proteomes" id="UP001164746">
    <property type="component" value="Chromosome 1"/>
</dbReference>
<sequence>MRRKSRSVSDNTEVVKMGMGYFITEDIPYPEKKDGRLYKFVKKHILQRKGSSNDVKEIHIVPDGDEFKWARRSGGSAASRSSTGTSGSEGDRLEVVHDMAEEYTQEAV</sequence>
<evidence type="ECO:0000313" key="2">
    <source>
        <dbReference type="EMBL" id="WAQ94663.1"/>
    </source>
</evidence>
<evidence type="ECO:0000256" key="1">
    <source>
        <dbReference type="SAM" id="MobiDB-lite"/>
    </source>
</evidence>
<keyword evidence="3" id="KW-1185">Reference proteome</keyword>
<name>A0ABY7DF06_MYAAR</name>
<gene>
    <name evidence="2" type="ORF">MAR_007134</name>
</gene>
<evidence type="ECO:0000313" key="3">
    <source>
        <dbReference type="Proteomes" id="UP001164746"/>
    </source>
</evidence>